<sequence length="238" mass="27030">NALSIPRPNHVKPQVAQDQRSRDNRNIDKAIPTQHMEMLCGKRRKNNPWICFCGLRGVLQRVEPRPSTVIRLKLDVGSHQAKVPAMTPCWRQPCRRGTADLSCYRRHSGSHGPTIRDCTAGTEALSQWVAQVPAMTPCWRQPCRRHSGSHGPTIRDCTAGTEALSQWVAQKRSADQCSLKMMAAIVMQQNQNPLRNGKNKEAVDFLCEKGKIFYMSKCEKKTKWENELRKVVEIPEYG</sequence>
<reference evidence="2" key="1">
    <citation type="submission" date="2019-04" db="EMBL/GenBank/DDBJ databases">
        <title>Genome assembly of Zosterops borbonicus 15179.</title>
        <authorList>
            <person name="Leroy T."/>
            <person name="Anselmetti Y."/>
            <person name="Tilak M.-K."/>
            <person name="Nabholz B."/>
        </authorList>
    </citation>
    <scope>NUCLEOTIDE SEQUENCE</scope>
    <source>
        <strain evidence="2">HGM_15179</strain>
        <tissue evidence="2">Muscle</tissue>
    </source>
</reference>
<name>A0A8K1GHP9_9PASS</name>
<proteinExistence type="predicted"/>
<dbReference type="AlphaFoldDB" id="A0A8K1GHP9"/>
<feature type="region of interest" description="Disordered" evidence="1">
    <location>
        <begin position="1"/>
        <end position="24"/>
    </location>
</feature>
<feature type="non-terminal residue" evidence="2">
    <location>
        <position position="1"/>
    </location>
</feature>
<comment type="caution">
    <text evidence="2">The sequence shown here is derived from an EMBL/GenBank/DDBJ whole genome shotgun (WGS) entry which is preliminary data.</text>
</comment>
<evidence type="ECO:0000256" key="1">
    <source>
        <dbReference type="SAM" id="MobiDB-lite"/>
    </source>
</evidence>
<gene>
    <name evidence="2" type="ORF">HGM15179_009024</name>
</gene>
<accession>A0A8K1GHP9</accession>
<keyword evidence="3" id="KW-1185">Reference proteome</keyword>
<dbReference type="EMBL" id="SWJQ01000235">
    <property type="protein sequence ID" value="TRZ18116.1"/>
    <property type="molecule type" value="Genomic_DNA"/>
</dbReference>
<evidence type="ECO:0000313" key="3">
    <source>
        <dbReference type="Proteomes" id="UP000796761"/>
    </source>
</evidence>
<evidence type="ECO:0000313" key="2">
    <source>
        <dbReference type="EMBL" id="TRZ18116.1"/>
    </source>
</evidence>
<dbReference type="Proteomes" id="UP000796761">
    <property type="component" value="Unassembled WGS sequence"/>
</dbReference>
<protein>
    <submittedName>
        <fullName evidence="2">Uncharacterized protein</fullName>
    </submittedName>
</protein>
<organism evidence="2 3">
    <name type="scientific">Zosterops borbonicus</name>
    <dbReference type="NCBI Taxonomy" id="364589"/>
    <lineage>
        <taxon>Eukaryota</taxon>
        <taxon>Metazoa</taxon>
        <taxon>Chordata</taxon>
        <taxon>Craniata</taxon>
        <taxon>Vertebrata</taxon>
        <taxon>Euteleostomi</taxon>
        <taxon>Archelosauria</taxon>
        <taxon>Archosauria</taxon>
        <taxon>Dinosauria</taxon>
        <taxon>Saurischia</taxon>
        <taxon>Theropoda</taxon>
        <taxon>Coelurosauria</taxon>
        <taxon>Aves</taxon>
        <taxon>Neognathae</taxon>
        <taxon>Neoaves</taxon>
        <taxon>Telluraves</taxon>
        <taxon>Australaves</taxon>
        <taxon>Passeriformes</taxon>
        <taxon>Sylvioidea</taxon>
        <taxon>Zosteropidae</taxon>
        <taxon>Zosterops</taxon>
    </lineage>
</organism>